<name>A0AAV6U730_9ARAC</name>
<gene>
    <name evidence="1" type="ORF">JTE90_025422</name>
</gene>
<accession>A0AAV6U730</accession>
<dbReference type="EMBL" id="JAFNEN010000565">
    <property type="protein sequence ID" value="KAG8180372.1"/>
    <property type="molecule type" value="Genomic_DNA"/>
</dbReference>
<organism evidence="1 2">
    <name type="scientific">Oedothorax gibbosus</name>
    <dbReference type="NCBI Taxonomy" id="931172"/>
    <lineage>
        <taxon>Eukaryota</taxon>
        <taxon>Metazoa</taxon>
        <taxon>Ecdysozoa</taxon>
        <taxon>Arthropoda</taxon>
        <taxon>Chelicerata</taxon>
        <taxon>Arachnida</taxon>
        <taxon>Araneae</taxon>
        <taxon>Araneomorphae</taxon>
        <taxon>Entelegynae</taxon>
        <taxon>Araneoidea</taxon>
        <taxon>Linyphiidae</taxon>
        <taxon>Erigoninae</taxon>
        <taxon>Oedothorax</taxon>
    </lineage>
</organism>
<comment type="caution">
    <text evidence="1">The sequence shown here is derived from an EMBL/GenBank/DDBJ whole genome shotgun (WGS) entry which is preliminary data.</text>
</comment>
<evidence type="ECO:0000313" key="2">
    <source>
        <dbReference type="Proteomes" id="UP000827092"/>
    </source>
</evidence>
<dbReference type="AlphaFoldDB" id="A0AAV6U730"/>
<protein>
    <submittedName>
        <fullName evidence="1">Uncharacterized protein</fullName>
    </submittedName>
</protein>
<sequence>MLKSFPYVYFAVYFVPLIPKKEAEEVIRIITSSLNSRKEFSDEMSGRDPEFILETSGSSLEHLEQGMIVL</sequence>
<keyword evidence="2" id="KW-1185">Reference proteome</keyword>
<proteinExistence type="predicted"/>
<dbReference type="Proteomes" id="UP000827092">
    <property type="component" value="Unassembled WGS sequence"/>
</dbReference>
<evidence type="ECO:0000313" key="1">
    <source>
        <dbReference type="EMBL" id="KAG8180372.1"/>
    </source>
</evidence>
<reference evidence="1 2" key="1">
    <citation type="journal article" date="2022" name="Nat. Ecol. Evol.">
        <title>A masculinizing supergene underlies an exaggerated male reproductive morph in a spider.</title>
        <authorList>
            <person name="Hendrickx F."/>
            <person name="De Corte Z."/>
            <person name="Sonet G."/>
            <person name="Van Belleghem S.M."/>
            <person name="Kostlbacher S."/>
            <person name="Vangestel C."/>
        </authorList>
    </citation>
    <scope>NUCLEOTIDE SEQUENCE [LARGE SCALE GENOMIC DNA]</scope>
    <source>
        <strain evidence="1">W744_W776</strain>
    </source>
</reference>